<protein>
    <submittedName>
        <fullName evidence="2">Uncharacterized protein</fullName>
    </submittedName>
</protein>
<dbReference type="Proteomes" id="UP000033491">
    <property type="component" value="Unassembled WGS sequence"/>
</dbReference>
<keyword evidence="1" id="KW-0732">Signal</keyword>
<evidence type="ECO:0000313" key="2">
    <source>
        <dbReference type="EMBL" id="KJW11594.1"/>
    </source>
</evidence>
<accession>A0A0F3RPS0</accession>
<name>A0A0F3RPS0_9LACO</name>
<comment type="caution">
    <text evidence="2">The sequence shown here is derived from an EMBL/GenBank/DDBJ whole genome shotgun (WGS) entry which is preliminary data.</text>
</comment>
<dbReference type="RefSeq" id="WP_045808370.1">
    <property type="nucleotide sequence ID" value="NZ_JZCR01000025.1"/>
</dbReference>
<evidence type="ECO:0000256" key="1">
    <source>
        <dbReference type="SAM" id="SignalP"/>
    </source>
</evidence>
<proteinExistence type="predicted"/>
<dbReference type="EMBL" id="JZCR01000025">
    <property type="protein sequence ID" value="KJW11594.1"/>
    <property type="molecule type" value="Genomic_DNA"/>
</dbReference>
<dbReference type="STRING" id="216463.VC81_12335"/>
<evidence type="ECO:0000313" key="3">
    <source>
        <dbReference type="Proteomes" id="UP000033491"/>
    </source>
</evidence>
<dbReference type="PATRIC" id="fig|216463.3.peg.1722"/>
<sequence>MKKKSLLLIFTTAFSLGVMTTASANADSTTDQGGDASNLTSTTTLSLSNIYNKPSLSPSELETSQMLIGGAWQHHDYSTIGSQAVKKGLSGKHWYTVKRYTAKNAGHAYVKVVAKVYSNAARTHLLTSLEEDWRA</sequence>
<feature type="signal peptide" evidence="1">
    <location>
        <begin position="1"/>
        <end position="26"/>
    </location>
</feature>
<dbReference type="OrthoDB" id="9876619at2"/>
<feature type="chain" id="PRO_5039691178" evidence="1">
    <location>
        <begin position="27"/>
        <end position="135"/>
    </location>
</feature>
<gene>
    <name evidence="2" type="ORF">VC81_12335</name>
</gene>
<organism evidence="2 3">
    <name type="scientific">Levilactobacillus spicheri</name>
    <dbReference type="NCBI Taxonomy" id="216463"/>
    <lineage>
        <taxon>Bacteria</taxon>
        <taxon>Bacillati</taxon>
        <taxon>Bacillota</taxon>
        <taxon>Bacilli</taxon>
        <taxon>Lactobacillales</taxon>
        <taxon>Lactobacillaceae</taxon>
        <taxon>Levilactobacillus</taxon>
    </lineage>
</organism>
<dbReference type="AlphaFoldDB" id="A0A0F3RPS0"/>
<reference evidence="2 3" key="1">
    <citation type="submission" date="2015-03" db="EMBL/GenBank/DDBJ databases">
        <authorList>
            <person name="Zheng J."/>
            <person name="Ganezle M."/>
        </authorList>
    </citation>
    <scope>NUCLEOTIDE SEQUENCE [LARGE SCALE GENOMIC DNA]</scope>
    <source>
        <strain evidence="2 3">LP38</strain>
    </source>
</reference>